<reference evidence="1" key="1">
    <citation type="submission" date="2006-10" db="EMBL/GenBank/DDBJ databases">
        <title>Complete sequence of Solibacter usitatus Ellin6076.</title>
        <authorList>
            <consortium name="US DOE Joint Genome Institute"/>
            <person name="Copeland A."/>
            <person name="Lucas S."/>
            <person name="Lapidus A."/>
            <person name="Barry K."/>
            <person name="Detter J.C."/>
            <person name="Glavina del Rio T."/>
            <person name="Hammon N."/>
            <person name="Israni S."/>
            <person name="Dalin E."/>
            <person name="Tice H."/>
            <person name="Pitluck S."/>
            <person name="Thompson L.S."/>
            <person name="Brettin T."/>
            <person name="Bruce D."/>
            <person name="Han C."/>
            <person name="Tapia R."/>
            <person name="Gilna P."/>
            <person name="Schmutz J."/>
            <person name="Larimer F."/>
            <person name="Land M."/>
            <person name="Hauser L."/>
            <person name="Kyrpides N."/>
            <person name="Mikhailova N."/>
            <person name="Janssen P.H."/>
            <person name="Kuske C.R."/>
            <person name="Richardson P."/>
        </authorList>
    </citation>
    <scope>NUCLEOTIDE SEQUENCE</scope>
    <source>
        <strain evidence="1">Ellin6076</strain>
    </source>
</reference>
<name>Q01V64_SOLUE</name>
<evidence type="ECO:0000313" key="1">
    <source>
        <dbReference type="EMBL" id="ABJ86451.1"/>
    </source>
</evidence>
<dbReference type="EMBL" id="CP000473">
    <property type="protein sequence ID" value="ABJ86451.1"/>
    <property type="molecule type" value="Genomic_DNA"/>
</dbReference>
<dbReference type="HOGENOM" id="CLU_650285_0_0_0"/>
<sequence length="349" mass="38752" precursor="true">MKNIAVENARKTSRPMWRWAAVACAAAALLLVLPLLPVKSTGVPLLAQSVQAMANVHTVHITGRIRTLPHDNFELIGTQYDFVPIEIWREFSTPPRWRVEKPGRVVVMDGQSSVLYFKTTNEAVKGTPNAGFLEWLRPLLDPQSILQNELAAARRGEARAAVSGSTVAMHRQARGNFANDWARNKSITESDHTAVYRFDQTGKRLEGLQVLVANVLVAEFTEFRYDEEFPPSLFVSPVPANASWETDAKPASVSFTGPKEAVVYFFDALAKEDWDAVLQVMQRSTVHPGVKSTYGGLQVISIGEAFQSGLYAGYFVPYQVRLRDGTVKSHKIAIRNDNPAHQWVVDGGY</sequence>
<organism evidence="1">
    <name type="scientific">Solibacter usitatus (strain Ellin6076)</name>
    <dbReference type="NCBI Taxonomy" id="234267"/>
    <lineage>
        <taxon>Bacteria</taxon>
        <taxon>Pseudomonadati</taxon>
        <taxon>Acidobacteriota</taxon>
        <taxon>Terriglobia</taxon>
        <taxon>Bryobacterales</taxon>
        <taxon>Solibacteraceae</taxon>
        <taxon>Candidatus Solibacter</taxon>
    </lineage>
</organism>
<gene>
    <name evidence="1" type="ordered locus">Acid_5504</name>
</gene>
<dbReference type="AlphaFoldDB" id="Q01V64"/>
<dbReference type="eggNOG" id="ENOG5033NYP">
    <property type="taxonomic scope" value="Bacteria"/>
</dbReference>
<protein>
    <submittedName>
        <fullName evidence="1">Uncharacterized protein</fullName>
    </submittedName>
</protein>
<dbReference type="InParanoid" id="Q01V64"/>
<proteinExistence type="predicted"/>
<accession>Q01V64</accession>
<dbReference type="STRING" id="234267.Acid_5504"/>
<dbReference type="KEGG" id="sus:Acid_5504"/>